<dbReference type="InterPro" id="IPR012495">
    <property type="entry name" value="TadE-like_dom"/>
</dbReference>
<keyword evidence="1" id="KW-1133">Transmembrane helix</keyword>
<dbReference type="Proteomes" id="UP000562124">
    <property type="component" value="Unassembled WGS sequence"/>
</dbReference>
<organism evidence="3 4">
    <name type="scientific">Cellulomonas fimi</name>
    <dbReference type="NCBI Taxonomy" id="1708"/>
    <lineage>
        <taxon>Bacteria</taxon>
        <taxon>Bacillati</taxon>
        <taxon>Actinomycetota</taxon>
        <taxon>Actinomycetes</taxon>
        <taxon>Micrococcales</taxon>
        <taxon>Cellulomonadaceae</taxon>
        <taxon>Cellulomonas</taxon>
    </lineage>
</organism>
<protein>
    <submittedName>
        <fullName evidence="3">Pilus assembly protein</fullName>
    </submittedName>
</protein>
<accession>A0A7Y0LWK7</accession>
<feature type="transmembrane region" description="Helical" evidence="1">
    <location>
        <begin position="21"/>
        <end position="42"/>
    </location>
</feature>
<sequence length="152" mass="15491">MSRLVRCVRCRVGSQRERGSATLELAILAPAVIVLLGLVVLAGRVQVAAGAVEHAASAAAREASLARAPAAAHAAATSAAYRELDSQDLRCAPSSVVVDTTGFAADVGQPAIVTATVTCTVAFGDLAVPAIPGSRTLRAEATSALDQWRSTR</sequence>
<proteinExistence type="predicted"/>
<evidence type="ECO:0000313" key="3">
    <source>
        <dbReference type="EMBL" id="NMR19221.1"/>
    </source>
</evidence>
<dbReference type="RefSeq" id="WP_169323353.1">
    <property type="nucleotide sequence ID" value="NZ_JABCJJ010000003.1"/>
</dbReference>
<gene>
    <name evidence="3" type="ORF">HIR71_03145</name>
</gene>
<comment type="caution">
    <text evidence="3">The sequence shown here is derived from an EMBL/GenBank/DDBJ whole genome shotgun (WGS) entry which is preliminary data.</text>
</comment>
<evidence type="ECO:0000313" key="4">
    <source>
        <dbReference type="Proteomes" id="UP000562124"/>
    </source>
</evidence>
<evidence type="ECO:0000256" key="1">
    <source>
        <dbReference type="SAM" id="Phobius"/>
    </source>
</evidence>
<name>A0A7Y0LWK7_CELFI</name>
<dbReference type="EMBL" id="JABCJJ010000003">
    <property type="protein sequence ID" value="NMR19221.1"/>
    <property type="molecule type" value="Genomic_DNA"/>
</dbReference>
<keyword evidence="4" id="KW-1185">Reference proteome</keyword>
<evidence type="ECO:0000259" key="2">
    <source>
        <dbReference type="Pfam" id="PF07811"/>
    </source>
</evidence>
<keyword evidence="1" id="KW-0472">Membrane</keyword>
<dbReference type="Pfam" id="PF07811">
    <property type="entry name" value="TadE"/>
    <property type="match status" value="1"/>
</dbReference>
<feature type="domain" description="TadE-like" evidence="2">
    <location>
        <begin position="19"/>
        <end position="61"/>
    </location>
</feature>
<dbReference type="AlphaFoldDB" id="A0A7Y0LWK7"/>
<reference evidence="3 4" key="1">
    <citation type="submission" date="2020-04" db="EMBL/GenBank/DDBJ databases">
        <title>Sequencing and Assembly of C. fimi.</title>
        <authorList>
            <person name="Ramsey A.R."/>
        </authorList>
    </citation>
    <scope>NUCLEOTIDE SEQUENCE [LARGE SCALE GENOMIC DNA]</scope>
    <source>
        <strain evidence="3 4">SB</strain>
    </source>
</reference>
<keyword evidence="1" id="KW-0812">Transmembrane</keyword>